<gene>
    <name evidence="1" type="ORF">M5D96_003090</name>
</gene>
<sequence>STYSQGFIFRPTRTHIIGPWAPLERKILRLGMDENFCGMRM</sequence>
<accession>A0A9P9Z2F2</accession>
<dbReference type="AlphaFoldDB" id="A0A9P9Z2F2"/>
<protein>
    <submittedName>
        <fullName evidence="1">Uncharacterized protein</fullName>
    </submittedName>
</protein>
<keyword evidence="2" id="KW-1185">Reference proteome</keyword>
<organism evidence="1 2">
    <name type="scientific">Drosophila gunungcola</name>
    <name type="common">fruit fly</name>
    <dbReference type="NCBI Taxonomy" id="103775"/>
    <lineage>
        <taxon>Eukaryota</taxon>
        <taxon>Metazoa</taxon>
        <taxon>Ecdysozoa</taxon>
        <taxon>Arthropoda</taxon>
        <taxon>Hexapoda</taxon>
        <taxon>Insecta</taxon>
        <taxon>Pterygota</taxon>
        <taxon>Neoptera</taxon>
        <taxon>Endopterygota</taxon>
        <taxon>Diptera</taxon>
        <taxon>Brachycera</taxon>
        <taxon>Muscomorpha</taxon>
        <taxon>Ephydroidea</taxon>
        <taxon>Drosophilidae</taxon>
        <taxon>Drosophila</taxon>
        <taxon>Sophophora</taxon>
    </lineage>
</organism>
<comment type="caution">
    <text evidence="1">The sequence shown here is derived from an EMBL/GenBank/DDBJ whole genome shotgun (WGS) entry which is preliminary data.</text>
</comment>
<reference evidence="1" key="1">
    <citation type="journal article" date="2023" name="Genome Biol. Evol.">
        <title>Long-read-based Genome Assembly of Drosophila gunungcola Reveals Fewer Chemosensory Genes in Flower-breeding Species.</title>
        <authorList>
            <person name="Negi A."/>
            <person name="Liao B.Y."/>
            <person name="Yeh S.D."/>
        </authorList>
    </citation>
    <scope>NUCLEOTIDE SEQUENCE</scope>
    <source>
        <strain evidence="1">Sukarami</strain>
    </source>
</reference>
<name>A0A9P9Z2F2_9MUSC</name>
<feature type="non-terminal residue" evidence="1">
    <location>
        <position position="41"/>
    </location>
</feature>
<dbReference type="EMBL" id="JAMKOV010000001">
    <property type="protein sequence ID" value="KAI8046874.1"/>
    <property type="molecule type" value="Genomic_DNA"/>
</dbReference>
<proteinExistence type="predicted"/>
<evidence type="ECO:0000313" key="1">
    <source>
        <dbReference type="EMBL" id="KAI8046874.1"/>
    </source>
</evidence>
<dbReference type="Proteomes" id="UP001059596">
    <property type="component" value="Chromosome 3R"/>
</dbReference>
<evidence type="ECO:0000313" key="2">
    <source>
        <dbReference type="Proteomes" id="UP001059596"/>
    </source>
</evidence>